<protein>
    <submittedName>
        <fullName evidence="1">Uncharacterized protein</fullName>
    </submittedName>
</protein>
<evidence type="ECO:0000313" key="1">
    <source>
        <dbReference type="EMBL" id="KAJ2966580.1"/>
    </source>
</evidence>
<reference evidence="1" key="1">
    <citation type="submission" date="2022-08" db="EMBL/GenBank/DDBJ databases">
        <title>Genome Sequence of Pycnoporus sanguineus.</title>
        <authorList>
            <person name="Buettner E."/>
        </authorList>
    </citation>
    <scope>NUCLEOTIDE SEQUENCE</scope>
    <source>
        <strain evidence="1">CG-C14</strain>
    </source>
</reference>
<comment type="caution">
    <text evidence="1">The sequence shown here is derived from an EMBL/GenBank/DDBJ whole genome shotgun (WGS) entry which is preliminary data.</text>
</comment>
<organism evidence="1 2">
    <name type="scientific">Trametes sanguinea</name>
    <dbReference type="NCBI Taxonomy" id="158606"/>
    <lineage>
        <taxon>Eukaryota</taxon>
        <taxon>Fungi</taxon>
        <taxon>Dikarya</taxon>
        <taxon>Basidiomycota</taxon>
        <taxon>Agaricomycotina</taxon>
        <taxon>Agaricomycetes</taxon>
        <taxon>Polyporales</taxon>
        <taxon>Polyporaceae</taxon>
        <taxon>Trametes</taxon>
    </lineage>
</organism>
<dbReference type="EMBL" id="JANSHE010006604">
    <property type="protein sequence ID" value="KAJ2966580.1"/>
    <property type="molecule type" value="Genomic_DNA"/>
</dbReference>
<gene>
    <name evidence="1" type="ORF">NUW54_g13764</name>
</gene>
<sequence>MERPPRNFGSPSHGKLKADVWRTVCTVSMVMTLVRLWGGSQANPRKKALLENFVHLAVRRSTDPERIARFDDHMMKYLESLRELFDHQFVPNHHLSMHLMECLLLFGPVHAWWAFPFERFNGLLQRMNTNSKADEMSLTFMRYFYLGSNIKLLMAETEWPDLPPFRAMQAAYADAIRDAARGTRLTDIRSFGDEHTKSDQAQSASFIYDERKLTNLPDDIYQALLRRVETIDGAIFASAHAGVDDRRPRLPHAAQHVPSFDDRGVVYATHKSSRNNSFVLLASENDSEGFPVAAQIEDIILHGRTVNGKAIIQPFFIVHEYVPLSPKDASCDPYREYEDLQTRLFYSRQNAKPRIVTLEEIRCHFASLKYTPKDIDQECIIVRSLDRS</sequence>
<accession>A0ACC1MIF2</accession>
<name>A0ACC1MIF2_9APHY</name>
<dbReference type="Proteomes" id="UP001144978">
    <property type="component" value="Unassembled WGS sequence"/>
</dbReference>
<proteinExistence type="predicted"/>
<keyword evidence="2" id="KW-1185">Reference proteome</keyword>
<evidence type="ECO:0000313" key="2">
    <source>
        <dbReference type="Proteomes" id="UP001144978"/>
    </source>
</evidence>